<evidence type="ECO:0000313" key="1">
    <source>
        <dbReference type="EMBL" id="KDR08960.1"/>
    </source>
</evidence>
<organism evidence="1 2">
    <name type="scientific">Zootermopsis nevadensis</name>
    <name type="common">Dampwood termite</name>
    <dbReference type="NCBI Taxonomy" id="136037"/>
    <lineage>
        <taxon>Eukaryota</taxon>
        <taxon>Metazoa</taxon>
        <taxon>Ecdysozoa</taxon>
        <taxon>Arthropoda</taxon>
        <taxon>Hexapoda</taxon>
        <taxon>Insecta</taxon>
        <taxon>Pterygota</taxon>
        <taxon>Neoptera</taxon>
        <taxon>Polyneoptera</taxon>
        <taxon>Dictyoptera</taxon>
        <taxon>Blattodea</taxon>
        <taxon>Blattoidea</taxon>
        <taxon>Termitoidae</taxon>
        <taxon>Termopsidae</taxon>
        <taxon>Zootermopsis</taxon>
    </lineage>
</organism>
<dbReference type="Proteomes" id="UP000027135">
    <property type="component" value="Unassembled WGS sequence"/>
</dbReference>
<sequence>MMQDHERVHEGEHRSDDRQFSLLNRRDYFYRTTQRNIREQSRTLIMAVFRVVVEVQKRFKRSLPPPSSQRRAQYFEEKQTNITNLVTSETSANFYQTTRRNNPEDRSGVGCLYVRLIAAFMAITTGVSAFSPEARYHKSGPDEINSDGGILASSNL</sequence>
<keyword evidence="2" id="KW-1185">Reference proteome</keyword>
<accession>A0A067QJ54</accession>
<dbReference type="AlphaFoldDB" id="A0A067QJ54"/>
<protein>
    <submittedName>
        <fullName evidence="1">Uncharacterized protein</fullName>
    </submittedName>
</protein>
<evidence type="ECO:0000313" key="2">
    <source>
        <dbReference type="Proteomes" id="UP000027135"/>
    </source>
</evidence>
<name>A0A067QJ54_ZOONE</name>
<proteinExistence type="predicted"/>
<dbReference type="InParanoid" id="A0A067QJ54"/>
<dbReference type="EMBL" id="KK853286">
    <property type="protein sequence ID" value="KDR08960.1"/>
    <property type="molecule type" value="Genomic_DNA"/>
</dbReference>
<reference evidence="1 2" key="1">
    <citation type="journal article" date="2014" name="Nat. Commun.">
        <title>Molecular traces of alternative social organization in a termite genome.</title>
        <authorList>
            <person name="Terrapon N."/>
            <person name="Li C."/>
            <person name="Robertson H.M."/>
            <person name="Ji L."/>
            <person name="Meng X."/>
            <person name="Booth W."/>
            <person name="Chen Z."/>
            <person name="Childers C.P."/>
            <person name="Glastad K.M."/>
            <person name="Gokhale K."/>
            <person name="Gowin J."/>
            <person name="Gronenberg W."/>
            <person name="Hermansen R.A."/>
            <person name="Hu H."/>
            <person name="Hunt B.G."/>
            <person name="Huylmans A.K."/>
            <person name="Khalil S.M."/>
            <person name="Mitchell R.D."/>
            <person name="Munoz-Torres M.C."/>
            <person name="Mustard J.A."/>
            <person name="Pan H."/>
            <person name="Reese J.T."/>
            <person name="Scharf M.E."/>
            <person name="Sun F."/>
            <person name="Vogel H."/>
            <person name="Xiao J."/>
            <person name="Yang W."/>
            <person name="Yang Z."/>
            <person name="Yang Z."/>
            <person name="Zhou J."/>
            <person name="Zhu J."/>
            <person name="Brent C.S."/>
            <person name="Elsik C.G."/>
            <person name="Goodisman M.A."/>
            <person name="Liberles D.A."/>
            <person name="Roe R.M."/>
            <person name="Vargo E.L."/>
            <person name="Vilcinskas A."/>
            <person name="Wang J."/>
            <person name="Bornberg-Bauer E."/>
            <person name="Korb J."/>
            <person name="Zhang G."/>
            <person name="Liebig J."/>
        </authorList>
    </citation>
    <scope>NUCLEOTIDE SEQUENCE [LARGE SCALE GENOMIC DNA]</scope>
    <source>
        <tissue evidence="1">Whole organism</tissue>
    </source>
</reference>
<gene>
    <name evidence="1" type="ORF">L798_00890</name>
</gene>